<dbReference type="AlphaFoldDB" id="A0A212L7J9"/>
<gene>
    <name evidence="1" type="ORF">KL86PLE_110086</name>
</gene>
<organism evidence="1">
    <name type="scientific">uncultured Pleomorphomonas sp</name>
    <dbReference type="NCBI Taxonomy" id="442121"/>
    <lineage>
        <taxon>Bacteria</taxon>
        <taxon>Pseudomonadati</taxon>
        <taxon>Pseudomonadota</taxon>
        <taxon>Alphaproteobacteria</taxon>
        <taxon>Hyphomicrobiales</taxon>
        <taxon>Pleomorphomonadaceae</taxon>
        <taxon>Pleomorphomonas</taxon>
        <taxon>environmental samples</taxon>
    </lineage>
</organism>
<dbReference type="EMBL" id="FMJD01000003">
    <property type="protein sequence ID" value="SCM73485.1"/>
    <property type="molecule type" value="Genomic_DNA"/>
</dbReference>
<protein>
    <submittedName>
        <fullName evidence="1">Uncharacterized protein</fullName>
    </submittedName>
</protein>
<sequence>MADLSQMSRDAAVRVSEALPPLIVAGGNDADVMVTLETIVTVGVLFNERVFRVSREVSTERLETLIERVMERLAAATAGA</sequence>
<name>A0A212L7J9_9HYPH</name>
<reference evidence="1" key="1">
    <citation type="submission" date="2016-08" db="EMBL/GenBank/DDBJ databases">
        <authorList>
            <person name="Seilhamer J.J."/>
        </authorList>
    </citation>
    <scope>NUCLEOTIDE SEQUENCE</scope>
    <source>
        <strain evidence="1">86</strain>
    </source>
</reference>
<evidence type="ECO:0000313" key="1">
    <source>
        <dbReference type="EMBL" id="SCM73485.1"/>
    </source>
</evidence>
<accession>A0A212L7J9</accession>
<dbReference type="RefSeq" id="WP_288199508.1">
    <property type="nucleotide sequence ID" value="NZ_LT608334.1"/>
</dbReference>
<proteinExistence type="predicted"/>